<keyword evidence="4" id="KW-1185">Reference proteome</keyword>
<organism evidence="3 4">
    <name type="scientific">Cohnella cellulosilytica</name>
    <dbReference type="NCBI Taxonomy" id="986710"/>
    <lineage>
        <taxon>Bacteria</taxon>
        <taxon>Bacillati</taxon>
        <taxon>Bacillota</taxon>
        <taxon>Bacilli</taxon>
        <taxon>Bacillales</taxon>
        <taxon>Paenibacillaceae</taxon>
        <taxon>Cohnella</taxon>
    </lineage>
</organism>
<dbReference type="Gene3D" id="2.30.30.110">
    <property type="match status" value="1"/>
</dbReference>
<sequence length="137" mass="15142">MERGRIVWCQLHPAKGYEQNGYRASIVISDGFIDPSLNKMALTVPVTTRSTGHSFEIPVPAGIQTPDAILLPSTLHFPELEGVVLINNLRSIDLEARNAVVIGKIDPKSAFFEEIIDNVMGIVAYPEEDEELNINIE</sequence>
<name>A0ABW2F9Z2_9BACL</name>
<protein>
    <submittedName>
        <fullName evidence="3">Type II toxin-antitoxin system PemK/MazF family toxin</fullName>
    </submittedName>
</protein>
<reference evidence="4" key="1">
    <citation type="journal article" date="2019" name="Int. J. Syst. Evol. Microbiol.">
        <title>The Global Catalogue of Microorganisms (GCM) 10K type strain sequencing project: providing services to taxonomists for standard genome sequencing and annotation.</title>
        <authorList>
            <consortium name="The Broad Institute Genomics Platform"/>
            <consortium name="The Broad Institute Genome Sequencing Center for Infectious Disease"/>
            <person name="Wu L."/>
            <person name="Ma J."/>
        </authorList>
    </citation>
    <scope>NUCLEOTIDE SEQUENCE [LARGE SCALE GENOMIC DNA]</scope>
    <source>
        <strain evidence="4">KCTC 12907</strain>
    </source>
</reference>
<proteinExistence type="inferred from homology"/>
<comment type="similarity">
    <text evidence="1">Belongs to the PemK/MazF family.</text>
</comment>
<dbReference type="SUPFAM" id="SSF50118">
    <property type="entry name" value="Cell growth inhibitor/plasmid maintenance toxic component"/>
    <property type="match status" value="1"/>
</dbReference>
<dbReference type="Proteomes" id="UP001596378">
    <property type="component" value="Unassembled WGS sequence"/>
</dbReference>
<dbReference type="EMBL" id="JBHTAI010000009">
    <property type="protein sequence ID" value="MFC7150051.1"/>
    <property type="molecule type" value="Genomic_DNA"/>
</dbReference>
<evidence type="ECO:0000313" key="3">
    <source>
        <dbReference type="EMBL" id="MFC7150051.1"/>
    </source>
</evidence>
<gene>
    <name evidence="3" type="ORF">ACFQMJ_16110</name>
</gene>
<evidence type="ECO:0000313" key="4">
    <source>
        <dbReference type="Proteomes" id="UP001596378"/>
    </source>
</evidence>
<accession>A0ABW2F9Z2</accession>
<dbReference type="RefSeq" id="WP_378046209.1">
    <property type="nucleotide sequence ID" value="NZ_JBHMDN010000010.1"/>
</dbReference>
<dbReference type="PANTHER" id="PTHR33988">
    <property type="entry name" value="ENDORIBONUCLEASE MAZF-RELATED"/>
    <property type="match status" value="1"/>
</dbReference>
<comment type="caution">
    <text evidence="3">The sequence shown here is derived from an EMBL/GenBank/DDBJ whole genome shotgun (WGS) entry which is preliminary data.</text>
</comment>
<dbReference type="Pfam" id="PF02452">
    <property type="entry name" value="PemK_toxin"/>
    <property type="match status" value="1"/>
</dbReference>
<evidence type="ECO:0000256" key="2">
    <source>
        <dbReference type="ARBA" id="ARBA00022649"/>
    </source>
</evidence>
<dbReference type="PANTHER" id="PTHR33988:SF3">
    <property type="entry name" value="ENDORIBONUCLEASE TOXIN CHPB-RELATED"/>
    <property type="match status" value="1"/>
</dbReference>
<evidence type="ECO:0000256" key="1">
    <source>
        <dbReference type="ARBA" id="ARBA00007521"/>
    </source>
</evidence>
<keyword evidence="2" id="KW-1277">Toxin-antitoxin system</keyword>
<dbReference type="InterPro" id="IPR003477">
    <property type="entry name" value="PemK-like"/>
</dbReference>
<dbReference type="InterPro" id="IPR011067">
    <property type="entry name" value="Plasmid_toxin/cell-grow_inhib"/>
</dbReference>